<sequence>MTGGCFARRMSGMNSTPASGVGYGALTWGRRVMVWLVVAASVPLCAQPSPATPVTPQGAAATEPLRPKVGLVLSGGGARGLTHVGVLKVLERERIPVDVIAGTSMGAIVGGLYASGMDAAQVEREVQQLDWDNVFASRVERREISQRRKEQDFEVSPLFEVGIGTDGLKAPLGPVSSRGLEAHLRRLTLSTVQVDEFDRLPTPFRAVATDMETGAAVILRKGDLALALRSSMSVPGVFAPVEVDGRILGDGGLVNNTPVDVARSMGAQRLIVVNIGTPLFKREVLSTFTGVTAQMISILTEQNVQRSLASLQPDDVLIAPVLDGLTAADFNRARDFIQQGEVQAEALVLRMQDLKVSEAEYARWKQRRRVAQGEGDVIRAVTFEGTRATHPEQLQAQLETRAGTPFDVARAERDLRRLAATGDYLTTDYQLRRSDEGNTLVFRLQDKPWGPDYLQMGLDFNTDSAGRSAFNLKLVHNRHWLNAQGAEWRNFVRLGSAPSYATELYQPVSWLSPDGWRPFVALGGMVERRNVNLYQDPTEGVALNLSRRAQTAAAELGYAWRELGEVRAGWFDEVLRLNPELVDASWLGPRVPQRAHERGWRLRGVFDQLDSAYFPRQGWRVDGSVHHGWRTGDGLPDTSLGEMHRWDLTGQAVTSVGSHSFQFSGRLAGSGGALPDQPRYTLGGFQQLSGYAPGQLNGQQVALLRLGYAWRVGAYPLTRGLYLGASLEAGKAWREWSRHEQAPWRSGSSVYVGADTALGPVYFAVGSAQGVRPTVMLFVGRP</sequence>
<dbReference type="InterPro" id="IPR050301">
    <property type="entry name" value="NTE"/>
</dbReference>
<feature type="active site" description="Nucleophile" evidence="4">
    <location>
        <position position="104"/>
    </location>
</feature>
<name>A0A4Q9H4W7_9BURK</name>
<comment type="caution">
    <text evidence="6">The sequence shown here is derived from an EMBL/GenBank/DDBJ whole genome shotgun (WGS) entry which is preliminary data.</text>
</comment>
<keyword evidence="2 4" id="KW-0442">Lipid degradation</keyword>
<reference evidence="6 7" key="1">
    <citation type="submission" date="2019-02" db="EMBL/GenBank/DDBJ databases">
        <title>Aquabacterium sp. strain KMB7.</title>
        <authorList>
            <person name="Chen W.-M."/>
        </authorList>
    </citation>
    <scope>NUCLEOTIDE SEQUENCE [LARGE SCALE GENOMIC DNA]</scope>
    <source>
        <strain evidence="6 7">KMB7</strain>
    </source>
</reference>
<evidence type="ECO:0000256" key="3">
    <source>
        <dbReference type="ARBA" id="ARBA00023098"/>
    </source>
</evidence>
<evidence type="ECO:0000256" key="1">
    <source>
        <dbReference type="ARBA" id="ARBA00022801"/>
    </source>
</evidence>
<dbReference type="SUPFAM" id="SSF52151">
    <property type="entry name" value="FabD/lysophospholipase-like"/>
    <property type="match status" value="1"/>
</dbReference>
<feature type="short sequence motif" description="DGA/G" evidence="4">
    <location>
        <begin position="250"/>
        <end position="252"/>
    </location>
</feature>
<dbReference type="CDD" id="cd07205">
    <property type="entry name" value="Pat_PNPLA6_PNPLA7_NTE1_like"/>
    <property type="match status" value="1"/>
</dbReference>
<evidence type="ECO:0000256" key="4">
    <source>
        <dbReference type="PROSITE-ProRule" id="PRU01161"/>
    </source>
</evidence>
<feature type="short sequence motif" description="GXGXXG" evidence="4">
    <location>
        <begin position="75"/>
        <end position="80"/>
    </location>
</feature>
<dbReference type="GO" id="GO:0019867">
    <property type="term" value="C:outer membrane"/>
    <property type="evidence" value="ECO:0007669"/>
    <property type="project" value="InterPro"/>
</dbReference>
<keyword evidence="3 4" id="KW-0443">Lipid metabolism</keyword>
<keyword evidence="7" id="KW-1185">Reference proteome</keyword>
<dbReference type="PANTHER" id="PTHR14226:SF29">
    <property type="entry name" value="NEUROPATHY TARGET ESTERASE SWS"/>
    <property type="match status" value="1"/>
</dbReference>
<dbReference type="InterPro" id="IPR002641">
    <property type="entry name" value="PNPLA_dom"/>
</dbReference>
<dbReference type="Gene3D" id="3.40.1090.10">
    <property type="entry name" value="Cytosolic phospholipase A2 catalytic domain"/>
    <property type="match status" value="2"/>
</dbReference>
<gene>
    <name evidence="6" type="ORF">EYS42_08900</name>
</gene>
<dbReference type="AlphaFoldDB" id="A0A4Q9H4W7"/>
<dbReference type="Pfam" id="PF07244">
    <property type="entry name" value="POTRA"/>
    <property type="match status" value="1"/>
</dbReference>
<feature type="active site" description="Proton acceptor" evidence="4">
    <location>
        <position position="250"/>
    </location>
</feature>
<proteinExistence type="predicted"/>
<evidence type="ECO:0000259" key="5">
    <source>
        <dbReference type="PROSITE" id="PS51635"/>
    </source>
</evidence>
<accession>A0A4Q9H4W7</accession>
<dbReference type="Proteomes" id="UP000292120">
    <property type="component" value="Unassembled WGS sequence"/>
</dbReference>
<evidence type="ECO:0000256" key="2">
    <source>
        <dbReference type="ARBA" id="ARBA00022963"/>
    </source>
</evidence>
<feature type="domain" description="PNPLA" evidence="5">
    <location>
        <begin position="71"/>
        <end position="263"/>
    </location>
</feature>
<dbReference type="OrthoDB" id="5290098at2"/>
<dbReference type="PANTHER" id="PTHR14226">
    <property type="entry name" value="NEUROPATHY TARGET ESTERASE/SWISS CHEESE D.MELANOGASTER"/>
    <property type="match status" value="1"/>
</dbReference>
<dbReference type="Pfam" id="PF01734">
    <property type="entry name" value="Patatin"/>
    <property type="match status" value="1"/>
</dbReference>
<keyword evidence="1 4" id="KW-0378">Hydrolase</keyword>
<dbReference type="InterPro" id="IPR016035">
    <property type="entry name" value="Acyl_Trfase/lysoPLipase"/>
</dbReference>
<protein>
    <submittedName>
        <fullName evidence="6">Patatin</fullName>
    </submittedName>
</protein>
<dbReference type="PROSITE" id="PS51635">
    <property type="entry name" value="PNPLA"/>
    <property type="match status" value="1"/>
</dbReference>
<dbReference type="GO" id="GO:0016042">
    <property type="term" value="P:lipid catabolic process"/>
    <property type="evidence" value="ECO:0007669"/>
    <property type="project" value="UniProtKB-UniRule"/>
</dbReference>
<feature type="short sequence motif" description="GXSXG" evidence="4">
    <location>
        <begin position="102"/>
        <end position="106"/>
    </location>
</feature>
<evidence type="ECO:0000313" key="7">
    <source>
        <dbReference type="Proteomes" id="UP000292120"/>
    </source>
</evidence>
<dbReference type="Gene3D" id="3.10.20.310">
    <property type="entry name" value="membrane protein fhac"/>
    <property type="match status" value="1"/>
</dbReference>
<dbReference type="InterPro" id="IPR010827">
    <property type="entry name" value="BamA/TamA_POTRA"/>
</dbReference>
<dbReference type="Gene3D" id="2.40.160.50">
    <property type="entry name" value="membrane protein fhac: a member of the omp85/tpsb transporter family"/>
    <property type="match status" value="1"/>
</dbReference>
<evidence type="ECO:0000313" key="6">
    <source>
        <dbReference type="EMBL" id="TBO31349.1"/>
    </source>
</evidence>
<organism evidence="6 7">
    <name type="scientific">Aquabacterium lacunae</name>
    <dbReference type="NCBI Taxonomy" id="2528630"/>
    <lineage>
        <taxon>Bacteria</taxon>
        <taxon>Pseudomonadati</taxon>
        <taxon>Pseudomonadota</taxon>
        <taxon>Betaproteobacteria</taxon>
        <taxon>Burkholderiales</taxon>
        <taxon>Aquabacterium</taxon>
    </lineage>
</organism>
<dbReference type="GO" id="GO:0016787">
    <property type="term" value="F:hydrolase activity"/>
    <property type="evidence" value="ECO:0007669"/>
    <property type="project" value="UniProtKB-UniRule"/>
</dbReference>
<dbReference type="EMBL" id="SIXI01000003">
    <property type="protein sequence ID" value="TBO31349.1"/>
    <property type="molecule type" value="Genomic_DNA"/>
</dbReference>